<organism evidence="4 5">
    <name type="scientific">Anoxybacteroides rupiense</name>
    <dbReference type="NCBI Taxonomy" id="311460"/>
    <lineage>
        <taxon>Bacteria</taxon>
        <taxon>Bacillati</taxon>
        <taxon>Bacillota</taxon>
        <taxon>Bacilli</taxon>
        <taxon>Bacillales</taxon>
        <taxon>Anoxybacillaceae</taxon>
        <taxon>Anoxybacteroides</taxon>
    </lineage>
</organism>
<dbReference type="InterPro" id="IPR036390">
    <property type="entry name" value="WH_DNA-bd_sf"/>
</dbReference>
<keyword evidence="5" id="KW-1185">Reference proteome</keyword>
<dbReference type="RefSeq" id="WP_159719213.1">
    <property type="nucleotide sequence ID" value="NZ_JAGUQN010000012.1"/>
</dbReference>
<reference evidence="4 5" key="1">
    <citation type="submission" date="2023-01" db="EMBL/GenBank/DDBJ databases">
        <title>Genome-based reclassification of Anoxybacillus geothermalis as a later heterotypic synonym of Anoxybacillus rupiensis.</title>
        <authorList>
            <person name="Inan Bektas K."/>
            <person name="Canakci S."/>
            <person name="Belduz A.A."/>
            <person name="Guler H.H."/>
        </authorList>
    </citation>
    <scope>NUCLEOTIDE SEQUENCE [LARGE SCALE GENOMIC DNA]</scope>
    <source>
        <strain evidence="4 5">DSM 17127</strain>
    </source>
</reference>
<dbReference type="PANTHER" id="PTHR34580">
    <property type="match status" value="1"/>
</dbReference>
<evidence type="ECO:0000313" key="5">
    <source>
        <dbReference type="Proteomes" id="UP001213979"/>
    </source>
</evidence>
<dbReference type="PROSITE" id="PS52050">
    <property type="entry name" value="WYL"/>
    <property type="match status" value="1"/>
</dbReference>
<evidence type="ECO:0000259" key="3">
    <source>
        <dbReference type="PROSITE" id="PS51000"/>
    </source>
</evidence>
<keyword evidence="2" id="KW-0804">Transcription</keyword>
<evidence type="ECO:0000256" key="2">
    <source>
        <dbReference type="ARBA" id="ARBA00023163"/>
    </source>
</evidence>
<dbReference type="Proteomes" id="UP001213979">
    <property type="component" value="Unassembled WGS sequence"/>
</dbReference>
<dbReference type="PIRSF" id="PIRSF016838">
    <property type="entry name" value="PafC"/>
    <property type="match status" value="1"/>
</dbReference>
<dbReference type="InterPro" id="IPR028349">
    <property type="entry name" value="PafC-like"/>
</dbReference>
<name>A0ABT5W926_9BACL</name>
<dbReference type="Pfam" id="PF13280">
    <property type="entry name" value="WYL"/>
    <property type="match status" value="1"/>
</dbReference>
<dbReference type="EMBL" id="JAQOTG010000017">
    <property type="protein sequence ID" value="MDE8565090.1"/>
    <property type="molecule type" value="Genomic_DNA"/>
</dbReference>
<protein>
    <submittedName>
        <fullName evidence="4">YafY family protein</fullName>
    </submittedName>
</protein>
<keyword evidence="1" id="KW-0805">Transcription regulation</keyword>
<comment type="caution">
    <text evidence="4">The sequence shown here is derived from an EMBL/GenBank/DDBJ whole genome shotgun (WGS) entry which is preliminary data.</text>
</comment>
<dbReference type="Pfam" id="PF08279">
    <property type="entry name" value="HTH_11"/>
    <property type="match status" value="1"/>
</dbReference>
<dbReference type="SUPFAM" id="SSF46785">
    <property type="entry name" value="Winged helix' DNA-binding domain"/>
    <property type="match status" value="1"/>
</dbReference>
<accession>A0ABT5W926</accession>
<dbReference type="InterPro" id="IPR013196">
    <property type="entry name" value="HTH_11"/>
</dbReference>
<gene>
    <name evidence="4" type="ORF">PNH38_14610</name>
</gene>
<dbReference type="InterPro" id="IPR051534">
    <property type="entry name" value="CBASS_pafABC_assoc_protein"/>
</dbReference>
<feature type="domain" description="HTH deoR-type" evidence="3">
    <location>
        <begin position="3"/>
        <end position="58"/>
    </location>
</feature>
<dbReference type="InterPro" id="IPR026881">
    <property type="entry name" value="WYL_dom"/>
</dbReference>
<evidence type="ECO:0000313" key="4">
    <source>
        <dbReference type="EMBL" id="MDE8565090.1"/>
    </source>
</evidence>
<dbReference type="InterPro" id="IPR036388">
    <property type="entry name" value="WH-like_DNA-bd_sf"/>
</dbReference>
<dbReference type="PANTHER" id="PTHR34580:SF9">
    <property type="entry name" value="SLL5097 PROTEIN"/>
    <property type="match status" value="1"/>
</dbReference>
<dbReference type="InterPro" id="IPR001034">
    <property type="entry name" value="DeoR_HTH"/>
</dbReference>
<sequence length="308" mass="36672">MKKAERLNLMLKFINQKKRFTLSDLMAEFHISKRTALRDIASLEEMGAPIYVEYGRNGGYYLLNQMKLPPISFSSQEVYALYLSLQVLEGFTDLPFKVTYESIHKKFNDALSDQQKEKVARIKNRVVFYQTKQVTKCPCLEMIMTAIIEHNVLKIRYRDAERLIQPLVIYALKGHWYCQSFDMEKREYRVFRCDRILHAELTETEPLTELEHITMLNSHSLWKPSEKAISFKCLLDDGGIAIFQTEHYPSMRLVHEENHTYLIGTFEPNEWDFIVRYLSRYGKSLRIIEPEELKIHMKEYYMDFIRHL</sequence>
<evidence type="ECO:0000256" key="1">
    <source>
        <dbReference type="ARBA" id="ARBA00023015"/>
    </source>
</evidence>
<dbReference type="PROSITE" id="PS51000">
    <property type="entry name" value="HTH_DEOR_2"/>
    <property type="match status" value="1"/>
</dbReference>
<proteinExistence type="predicted"/>
<dbReference type="Gene3D" id="1.10.10.10">
    <property type="entry name" value="Winged helix-like DNA-binding domain superfamily/Winged helix DNA-binding domain"/>
    <property type="match status" value="1"/>
</dbReference>